<name>A0A518I5G1_9PLAN</name>
<organism evidence="1 2">
    <name type="scientific">Gimesia fumaroli</name>
    <dbReference type="NCBI Taxonomy" id="2527976"/>
    <lineage>
        <taxon>Bacteria</taxon>
        <taxon>Pseudomonadati</taxon>
        <taxon>Planctomycetota</taxon>
        <taxon>Planctomycetia</taxon>
        <taxon>Planctomycetales</taxon>
        <taxon>Planctomycetaceae</taxon>
        <taxon>Gimesia</taxon>
    </lineage>
</organism>
<evidence type="ECO:0000313" key="1">
    <source>
        <dbReference type="EMBL" id="QDV48344.1"/>
    </source>
</evidence>
<dbReference type="Proteomes" id="UP000318313">
    <property type="component" value="Chromosome"/>
</dbReference>
<keyword evidence="2" id="KW-1185">Reference proteome</keyword>
<dbReference type="RefSeq" id="WP_145305521.1">
    <property type="nucleotide sequence ID" value="NZ_CP037452.1"/>
</dbReference>
<gene>
    <name evidence="1" type="ORF">Enr17x_03550</name>
</gene>
<protein>
    <submittedName>
        <fullName evidence="1">Uncharacterized protein</fullName>
    </submittedName>
</protein>
<accession>A0A518I5G1</accession>
<reference evidence="1 2" key="1">
    <citation type="submission" date="2019-03" db="EMBL/GenBank/DDBJ databases">
        <title>Deep-cultivation of Planctomycetes and their phenomic and genomic characterization uncovers novel biology.</title>
        <authorList>
            <person name="Wiegand S."/>
            <person name="Jogler M."/>
            <person name="Boedeker C."/>
            <person name="Pinto D."/>
            <person name="Vollmers J."/>
            <person name="Rivas-Marin E."/>
            <person name="Kohn T."/>
            <person name="Peeters S.H."/>
            <person name="Heuer A."/>
            <person name="Rast P."/>
            <person name="Oberbeckmann S."/>
            <person name="Bunk B."/>
            <person name="Jeske O."/>
            <person name="Meyerdierks A."/>
            <person name="Storesund J.E."/>
            <person name="Kallscheuer N."/>
            <person name="Luecker S."/>
            <person name="Lage O.M."/>
            <person name="Pohl T."/>
            <person name="Merkel B.J."/>
            <person name="Hornburger P."/>
            <person name="Mueller R.-W."/>
            <person name="Bruemmer F."/>
            <person name="Labrenz M."/>
            <person name="Spormann A.M."/>
            <person name="Op den Camp H."/>
            <person name="Overmann J."/>
            <person name="Amann R."/>
            <person name="Jetten M.S.M."/>
            <person name="Mascher T."/>
            <person name="Medema M.H."/>
            <person name="Devos D.P."/>
            <person name="Kaster A.-K."/>
            <person name="Ovreas L."/>
            <person name="Rohde M."/>
            <person name="Galperin M.Y."/>
            <person name="Jogler C."/>
        </authorList>
    </citation>
    <scope>NUCLEOTIDE SEQUENCE [LARGE SCALE GENOMIC DNA]</scope>
    <source>
        <strain evidence="1 2">Enr17</strain>
    </source>
</reference>
<dbReference type="KEGG" id="gfm:Enr17x_03550"/>
<dbReference type="AlphaFoldDB" id="A0A518I5G1"/>
<dbReference type="EMBL" id="CP037452">
    <property type="protein sequence ID" value="QDV48344.1"/>
    <property type="molecule type" value="Genomic_DNA"/>
</dbReference>
<proteinExistence type="predicted"/>
<evidence type="ECO:0000313" key="2">
    <source>
        <dbReference type="Proteomes" id="UP000318313"/>
    </source>
</evidence>
<sequence length="88" mass="10208">MLPEAAKRFEFVAFVQKKESSDSPPLSREKIPSIKGNGEIEACFQEGADDVLCKHLNEENDAYAKPPRRIYRVCNHNSNMRRLILFRR</sequence>